<accession>A0A9W6KH02</accession>
<name>A0A9W6KH02_9ACTN</name>
<proteinExistence type="predicted"/>
<keyword evidence="2" id="KW-1185">Reference proteome</keyword>
<evidence type="ECO:0000313" key="2">
    <source>
        <dbReference type="Proteomes" id="UP001143480"/>
    </source>
</evidence>
<protein>
    <recommendedName>
        <fullName evidence="3">PRC-barrel domain protein</fullName>
    </recommendedName>
</protein>
<evidence type="ECO:0000313" key="1">
    <source>
        <dbReference type="EMBL" id="GLK99899.1"/>
    </source>
</evidence>
<dbReference type="Proteomes" id="UP001143480">
    <property type="component" value="Unassembled WGS sequence"/>
</dbReference>
<gene>
    <name evidence="1" type="ORF">GCM10017581_016400</name>
</gene>
<dbReference type="Gene3D" id="2.30.30.240">
    <property type="entry name" value="PRC-barrel domain"/>
    <property type="match status" value="1"/>
</dbReference>
<dbReference type="RefSeq" id="WP_261959791.1">
    <property type="nucleotide sequence ID" value="NZ_CP073797.1"/>
</dbReference>
<comment type="caution">
    <text evidence="1">The sequence shown here is derived from an EMBL/GenBank/DDBJ whole genome shotgun (WGS) entry which is preliminary data.</text>
</comment>
<evidence type="ECO:0008006" key="3">
    <source>
        <dbReference type="Google" id="ProtNLM"/>
    </source>
</evidence>
<dbReference type="EMBL" id="BSFP01000005">
    <property type="protein sequence ID" value="GLK99899.1"/>
    <property type="molecule type" value="Genomic_DNA"/>
</dbReference>
<reference evidence="1" key="2">
    <citation type="submission" date="2023-01" db="EMBL/GenBank/DDBJ databases">
        <authorList>
            <person name="Sun Q."/>
            <person name="Evtushenko L."/>
        </authorList>
    </citation>
    <scope>NUCLEOTIDE SEQUENCE</scope>
    <source>
        <strain evidence="1">VKM Ac-1321</strain>
    </source>
</reference>
<reference evidence="1" key="1">
    <citation type="journal article" date="2014" name="Int. J. Syst. Evol. Microbiol.">
        <title>Complete genome sequence of Corynebacterium casei LMG S-19264T (=DSM 44701T), isolated from a smear-ripened cheese.</title>
        <authorList>
            <consortium name="US DOE Joint Genome Institute (JGI-PGF)"/>
            <person name="Walter F."/>
            <person name="Albersmeier A."/>
            <person name="Kalinowski J."/>
            <person name="Ruckert C."/>
        </authorList>
    </citation>
    <scope>NUCLEOTIDE SEQUENCE</scope>
    <source>
        <strain evidence="1">VKM Ac-1321</strain>
    </source>
</reference>
<organism evidence="1 2">
    <name type="scientific">Dactylosporangium matsuzakiense</name>
    <dbReference type="NCBI Taxonomy" id="53360"/>
    <lineage>
        <taxon>Bacteria</taxon>
        <taxon>Bacillati</taxon>
        <taxon>Actinomycetota</taxon>
        <taxon>Actinomycetes</taxon>
        <taxon>Micromonosporales</taxon>
        <taxon>Micromonosporaceae</taxon>
        <taxon>Dactylosporangium</taxon>
    </lineage>
</organism>
<dbReference type="AlphaFoldDB" id="A0A9W6KH02"/>
<sequence length="143" mass="14622">MLLSEASGRPVVAVDGAHSVGSIAELVVDPHARRVVALLLHDKVNGGDTVLWSDVTAFGPDAVTIPSAALVAPTPASIEPLAGPRGRLVRKRLLTTSGDNLGTVDDAEFDPHTGALTALFAHGETIDGRRLLGCGAFAVVVSA</sequence>